<organism evidence="1">
    <name type="scientific">bioreactor metagenome</name>
    <dbReference type="NCBI Taxonomy" id="1076179"/>
    <lineage>
        <taxon>unclassified sequences</taxon>
        <taxon>metagenomes</taxon>
        <taxon>ecological metagenomes</taxon>
    </lineage>
</organism>
<comment type="caution">
    <text evidence="1">The sequence shown here is derived from an EMBL/GenBank/DDBJ whole genome shotgun (WGS) entry which is preliminary data.</text>
</comment>
<evidence type="ECO:0000313" key="1">
    <source>
        <dbReference type="EMBL" id="MPM70552.1"/>
    </source>
</evidence>
<gene>
    <name evidence="1" type="ORF">SDC9_117507</name>
</gene>
<name>A0A645BYY0_9ZZZZ</name>
<dbReference type="EMBL" id="VSSQ01023540">
    <property type="protein sequence ID" value="MPM70552.1"/>
    <property type="molecule type" value="Genomic_DNA"/>
</dbReference>
<reference evidence="1" key="1">
    <citation type="submission" date="2019-08" db="EMBL/GenBank/DDBJ databases">
        <authorList>
            <person name="Kucharzyk K."/>
            <person name="Murdoch R.W."/>
            <person name="Higgins S."/>
            <person name="Loffler F."/>
        </authorList>
    </citation>
    <scope>NUCLEOTIDE SEQUENCE</scope>
</reference>
<dbReference type="AlphaFoldDB" id="A0A645BYY0"/>
<accession>A0A645BYY0</accession>
<proteinExistence type="predicted"/>
<protein>
    <submittedName>
        <fullName evidence="1">Uncharacterized protein</fullName>
    </submittedName>
</protein>
<sequence length="40" mass="3840">MGTEAGFGGDHQIIAAQIAAHEPAEEFLGASTAVGGGGVD</sequence>